<evidence type="ECO:0000313" key="2">
    <source>
        <dbReference type="Proteomes" id="UP001317259"/>
    </source>
</evidence>
<organism evidence="1 2">
    <name type="scientific">Actinomadura luzonensis</name>
    <dbReference type="NCBI Taxonomy" id="2805427"/>
    <lineage>
        <taxon>Bacteria</taxon>
        <taxon>Bacillati</taxon>
        <taxon>Actinomycetota</taxon>
        <taxon>Actinomycetes</taxon>
        <taxon>Streptosporangiales</taxon>
        <taxon>Thermomonosporaceae</taxon>
        <taxon>Actinomadura</taxon>
    </lineage>
</organism>
<comment type="caution">
    <text evidence="1">The sequence shown here is derived from an EMBL/GenBank/DDBJ whole genome shotgun (WGS) entry which is preliminary data.</text>
</comment>
<proteinExistence type="predicted"/>
<keyword evidence="2" id="KW-1185">Reference proteome</keyword>
<sequence>MLGTGDVVAIPLPLGGYGACQVTAADEYLTVCVLDWHSPEPPGLDDLRAAGPLIVDHHSWSGDPEVVNVAADEHLPAGYVRLGRLPVRPELPRGTSSYAFWAGLGTQVVLQRRWQLEVPARVREAYKRAGHGRVQVDLGNGPMTRSAALSHLDLRDQRGDVRWAGLDALPHLTQLSWRGDERGLVAALRDRPLVSALRWEDPPAGVVDLGRTFLHELTLAGRMPRRLVLPPGLMTLRLEGAAPPEAVEAAHDGRWVALTTGCGVPQGLRGVRELVVEAAGDVTGTLLDGLAELEALRVRWARPYGGLAGLDALPRLHTLELVDAYEVDASMLPAPDGPLRRLAVDGLRSSRSKAVKQRYKGSDVAVEVRGAKPDRWLAANIDNPLRDWVDDHKRAGEAACRAYAAAARALGGLAADDPGAVADARVILREFVHTLNGIDERYEVIDTVRREEAWEVFLELADRAGVPSAEAEAWFGDWREF</sequence>
<protein>
    <recommendedName>
        <fullName evidence="3">Gliding motility protein</fullName>
    </recommendedName>
</protein>
<dbReference type="RefSeq" id="WP_242371913.1">
    <property type="nucleotide sequence ID" value="NZ_JAKRKC020000001.1"/>
</dbReference>
<dbReference type="EMBL" id="JAKRKC020000001">
    <property type="protein sequence ID" value="MCK2213665.1"/>
    <property type="molecule type" value="Genomic_DNA"/>
</dbReference>
<evidence type="ECO:0000313" key="1">
    <source>
        <dbReference type="EMBL" id="MCK2213665.1"/>
    </source>
</evidence>
<gene>
    <name evidence="1" type="ORF">MF672_007655</name>
</gene>
<dbReference type="Proteomes" id="UP001317259">
    <property type="component" value="Unassembled WGS sequence"/>
</dbReference>
<evidence type="ECO:0008006" key="3">
    <source>
        <dbReference type="Google" id="ProtNLM"/>
    </source>
</evidence>
<reference evidence="1 2" key="1">
    <citation type="submission" date="2022-04" db="EMBL/GenBank/DDBJ databases">
        <title>Genome draft of Actinomadura sp. ATCC 31491.</title>
        <authorList>
            <person name="Shi X."/>
            <person name="Du Y."/>
        </authorList>
    </citation>
    <scope>NUCLEOTIDE SEQUENCE [LARGE SCALE GENOMIC DNA]</scope>
    <source>
        <strain evidence="1 2">ATCC 31491</strain>
    </source>
</reference>
<name>A0ABT0FMU0_9ACTN</name>
<accession>A0ABT0FMU0</accession>